<dbReference type="PANTHER" id="PTHR45694">
    <property type="entry name" value="GLUTAREDOXIN 2"/>
    <property type="match status" value="1"/>
</dbReference>
<organism evidence="4 5">
    <name type="scientific">Steinernema glaseri</name>
    <dbReference type="NCBI Taxonomy" id="37863"/>
    <lineage>
        <taxon>Eukaryota</taxon>
        <taxon>Metazoa</taxon>
        <taxon>Ecdysozoa</taxon>
        <taxon>Nematoda</taxon>
        <taxon>Chromadorea</taxon>
        <taxon>Rhabditida</taxon>
        <taxon>Tylenchina</taxon>
        <taxon>Panagrolaimomorpha</taxon>
        <taxon>Strongyloidoidea</taxon>
        <taxon>Steinernematidae</taxon>
        <taxon>Steinernema</taxon>
    </lineage>
</organism>
<dbReference type="InterPro" id="IPR002109">
    <property type="entry name" value="Glutaredoxin"/>
</dbReference>
<feature type="domain" description="Glutaredoxin" evidence="3">
    <location>
        <begin position="50"/>
        <end position="113"/>
    </location>
</feature>
<evidence type="ECO:0000313" key="4">
    <source>
        <dbReference type="Proteomes" id="UP000095287"/>
    </source>
</evidence>
<feature type="signal peptide" evidence="2">
    <location>
        <begin position="1"/>
        <end position="20"/>
    </location>
</feature>
<dbReference type="CDD" id="cd03419">
    <property type="entry name" value="GRX_GRXh_1_2_like"/>
    <property type="match status" value="1"/>
</dbReference>
<dbReference type="GO" id="GO:0015038">
    <property type="term" value="F:glutathione disulfide oxidoreductase activity"/>
    <property type="evidence" value="ECO:0007669"/>
    <property type="project" value="TreeGrafter"/>
</dbReference>
<name>A0A1I7Z4P2_9BILA</name>
<reference evidence="5" key="1">
    <citation type="submission" date="2016-11" db="UniProtKB">
        <authorList>
            <consortium name="WormBaseParasite"/>
        </authorList>
    </citation>
    <scope>IDENTIFICATION</scope>
</reference>
<dbReference type="SUPFAM" id="SSF52833">
    <property type="entry name" value="Thioredoxin-like"/>
    <property type="match status" value="1"/>
</dbReference>
<proteinExistence type="predicted"/>
<accession>A0A1I7Z4P2</accession>
<evidence type="ECO:0000313" key="5">
    <source>
        <dbReference type="WBParaSite" id="L893_g22889.t1"/>
    </source>
</evidence>
<dbReference type="GO" id="GO:0005737">
    <property type="term" value="C:cytoplasm"/>
    <property type="evidence" value="ECO:0007669"/>
    <property type="project" value="TreeGrafter"/>
</dbReference>
<dbReference type="InterPro" id="IPR011899">
    <property type="entry name" value="Glutaredoxin_euk/vir"/>
</dbReference>
<keyword evidence="4" id="KW-1185">Reference proteome</keyword>
<keyword evidence="2" id="KW-0732">Signal</keyword>
<dbReference type="PRINTS" id="PR00160">
    <property type="entry name" value="GLUTAREDOXIN"/>
</dbReference>
<sequence length="138" mass="15758">MMRGVSLCFLVLLVLHVSDSRHTPTSPSSKERTSDNVPRDIDRDIASHKVMVFSKTYCPFSRALKTLLKNYKIKDMKVVELDLEENMHDMQDHLQTLSGIHTVPQLFVNGKFIGNFEETELKEETGQLKKILRAADAI</sequence>
<feature type="compositionally biased region" description="Basic and acidic residues" evidence="1">
    <location>
        <begin position="29"/>
        <end position="40"/>
    </location>
</feature>
<dbReference type="AlphaFoldDB" id="A0A1I7Z4P2"/>
<dbReference type="Gene3D" id="3.40.30.10">
    <property type="entry name" value="Glutaredoxin"/>
    <property type="match status" value="1"/>
</dbReference>
<dbReference type="WBParaSite" id="L893_g22889.t1">
    <property type="protein sequence ID" value="L893_g22889.t1"/>
    <property type="gene ID" value="L893_g22889"/>
</dbReference>
<dbReference type="Proteomes" id="UP000095287">
    <property type="component" value="Unplaced"/>
</dbReference>
<feature type="region of interest" description="Disordered" evidence="1">
    <location>
        <begin position="20"/>
        <end position="40"/>
    </location>
</feature>
<feature type="chain" id="PRO_5009312986" evidence="2">
    <location>
        <begin position="21"/>
        <end position="138"/>
    </location>
</feature>
<evidence type="ECO:0000256" key="2">
    <source>
        <dbReference type="SAM" id="SignalP"/>
    </source>
</evidence>
<dbReference type="PANTHER" id="PTHR45694:SF18">
    <property type="entry name" value="GLUTAREDOXIN-1-RELATED"/>
    <property type="match status" value="1"/>
</dbReference>
<dbReference type="InterPro" id="IPR036249">
    <property type="entry name" value="Thioredoxin-like_sf"/>
</dbReference>
<evidence type="ECO:0000256" key="1">
    <source>
        <dbReference type="SAM" id="MobiDB-lite"/>
    </source>
</evidence>
<evidence type="ECO:0000259" key="3">
    <source>
        <dbReference type="Pfam" id="PF00462"/>
    </source>
</evidence>
<dbReference type="InterPro" id="IPR014025">
    <property type="entry name" value="Glutaredoxin_subgr"/>
</dbReference>
<protein>
    <submittedName>
        <fullName evidence="5">Glutaredoxin domain-containing protein</fullName>
    </submittedName>
</protein>
<dbReference type="NCBIfam" id="TIGR02180">
    <property type="entry name" value="GRX_euk"/>
    <property type="match status" value="1"/>
</dbReference>
<dbReference type="Pfam" id="PF00462">
    <property type="entry name" value="Glutaredoxin"/>
    <property type="match status" value="1"/>
</dbReference>
<dbReference type="PROSITE" id="PS51354">
    <property type="entry name" value="GLUTAREDOXIN_2"/>
    <property type="match status" value="1"/>
</dbReference>
<dbReference type="GO" id="GO:0034599">
    <property type="term" value="P:cellular response to oxidative stress"/>
    <property type="evidence" value="ECO:0007669"/>
    <property type="project" value="TreeGrafter"/>
</dbReference>